<protein>
    <recommendedName>
        <fullName evidence="8">EGF-like domain-containing protein</fullName>
    </recommendedName>
</protein>
<feature type="transmembrane region" description="Helical" evidence="1">
    <location>
        <begin position="1116"/>
        <end position="1137"/>
    </location>
</feature>
<keyword evidence="1" id="KW-0812">Transmembrane</keyword>
<dbReference type="InterPro" id="IPR055463">
    <property type="entry name" value="DUF7035"/>
</dbReference>
<feature type="domain" description="DUF7743" evidence="5">
    <location>
        <begin position="244"/>
        <end position="348"/>
    </location>
</feature>
<dbReference type="PANTHER" id="PTHR31378:SF17">
    <property type="match status" value="1"/>
</dbReference>
<evidence type="ECO:0000313" key="6">
    <source>
        <dbReference type="EMBL" id="EFA78149.1"/>
    </source>
</evidence>
<proteinExistence type="predicted"/>
<name>D3BJR9_HETP5</name>
<dbReference type="Pfam" id="PF23033">
    <property type="entry name" value="DUF7034"/>
    <property type="match status" value="1"/>
</dbReference>
<dbReference type="AlphaFoldDB" id="D3BJR9"/>
<evidence type="ECO:0000259" key="2">
    <source>
        <dbReference type="Pfam" id="PF22933"/>
    </source>
</evidence>
<dbReference type="PANTHER" id="PTHR31378">
    <property type="entry name" value="EGF-LIKE DOMAIN-CONTAINING PROTEIN-RELATED-RELATED"/>
    <property type="match status" value="1"/>
</dbReference>
<organism evidence="6 7">
    <name type="scientific">Heterostelium pallidum (strain ATCC 26659 / Pp 5 / PN500)</name>
    <name type="common">Cellular slime mold</name>
    <name type="synonym">Polysphondylium pallidum</name>
    <dbReference type="NCBI Taxonomy" id="670386"/>
    <lineage>
        <taxon>Eukaryota</taxon>
        <taxon>Amoebozoa</taxon>
        <taxon>Evosea</taxon>
        <taxon>Eumycetozoa</taxon>
        <taxon>Dictyostelia</taxon>
        <taxon>Acytosteliales</taxon>
        <taxon>Acytosteliaceae</taxon>
        <taxon>Heterostelium</taxon>
    </lineage>
</organism>
<reference evidence="6 7" key="1">
    <citation type="journal article" date="2011" name="Genome Res.">
        <title>Phylogeny-wide analysis of social amoeba genomes highlights ancient origins for complex intercellular communication.</title>
        <authorList>
            <person name="Heidel A.J."/>
            <person name="Lawal H.M."/>
            <person name="Felder M."/>
            <person name="Schilde C."/>
            <person name="Helps N.R."/>
            <person name="Tunggal B."/>
            <person name="Rivero F."/>
            <person name="John U."/>
            <person name="Schleicher M."/>
            <person name="Eichinger L."/>
            <person name="Platzer M."/>
            <person name="Noegel A.A."/>
            <person name="Schaap P."/>
            <person name="Gloeckner G."/>
        </authorList>
    </citation>
    <scope>NUCLEOTIDE SEQUENCE [LARGE SCALE GENOMIC DNA]</scope>
    <source>
        <strain evidence="7">ATCC 26659 / Pp 5 / PN500</strain>
    </source>
</reference>
<evidence type="ECO:0000256" key="1">
    <source>
        <dbReference type="SAM" id="Phobius"/>
    </source>
</evidence>
<sequence length="1161" mass="129317">MRPVHVLTNNPVFQLDLAPYPTSDIVAPVSIVIIGGGSQSITIPFSPTTAAAPSVQIPFPDKTVLSIRDKAATIGSTVLVQGGDQIRIFINYGPRRYLSRFVPLLGTESSIFGMLSIPYPNYNSTYSVYSQNSNRLYKTFNYVVSDAPPSLGSFDILSKNDLPLFANWATYSYTSYIPNLKFSKKPLPDYPFGFISQTKFSFQMLFPPYKSSNSIPISAFHDLAFESQEINFGSWPTPMPTSGMPFIKSLGFTMIDSYTAIVNLEIESVAGYYKTTLQNGIVLNNTDLVEGDFYNGRYESLIRMPVITENPIATETYTVYDITLQASHYLQGTPYAVNQPLVLPLPFFSMNPFDIDSFEFRPNNIDVTNGPANTTLYFSCKGVKDGNPKIQILQRNYYAKSEADLNIFEGHYDPVQSLFVIPITLRQSLFSGPVEYLLWNYPASFTPSSLASLPNINQNAYLKVISTYADLMGPIVSDFRRTSGPAVITEQVLVNWTFTINDQSGFKNGFFYITSDENPNYLVRWPLFYESRISGDQFQSTHRVSLMLSRQSTKFKAKISLELYDYLGNLATSLPSWTNDDIYINPFVSLLNSPTQMNDLIVQYDNPEVANATQAVIRQFYMPAMNVDVSGNRFANFSFEIQYFNPIMTGYPLKVYFTTIEGDFYVSTPSYVQMGNNLNRYFVNEQLPYGFGANGGILISIYGAIDSMQVITGFSSKALKDMSLPYFLTTTFNVSTASPIIESTSPMTTSGGLLTIYGRLLGSLTDNTTAFVSLGGVQNSTAKLVSSSSRVVIIEVEPNSGAYLIVQLKYKNKLSNSFYVWFKGIVPPDIVPTPTPTPTTPSNKPCSDCSSTNGRCEDGVCICTPPYSGYNCRSQIINTTTTHDPSNPTTVTTGFDFTAGVSVVELREIDTNGAIVERYNLTSWILTNRTESSYQAYRYSTTIDSKPVNATIQTDVYYYSERSQVKFGSKNLTMDPFTLKYTITVATYPFKDRLNYLQVILSANINPTNSDSCSSQEADPSQELTWIKLRVNDKSLYGRFIDTAIIDGIETKVRNTLLNANATDGGAESADHTNVYFVGINIPNFQTVAMLDPDFSVLLDDNSVCKSTGLTTLQKIGIIIGSVLGFIILATILVFIIKRKYGYKIKMMMEERKNQKSVELD</sequence>
<evidence type="ECO:0000259" key="4">
    <source>
        <dbReference type="Pfam" id="PF23034"/>
    </source>
</evidence>
<dbReference type="Pfam" id="PF22933">
    <property type="entry name" value="ComC_SSD"/>
    <property type="match status" value="1"/>
</dbReference>
<dbReference type="InterPro" id="IPR056645">
    <property type="entry name" value="DUF7743"/>
</dbReference>
<evidence type="ECO:0000313" key="7">
    <source>
        <dbReference type="Proteomes" id="UP000001396"/>
    </source>
</evidence>
<keyword evidence="7" id="KW-1185">Reference proteome</keyword>
<dbReference type="Pfam" id="PF24893">
    <property type="entry name" value="DUF7743"/>
    <property type="match status" value="1"/>
</dbReference>
<evidence type="ECO:0008006" key="8">
    <source>
        <dbReference type="Google" id="ProtNLM"/>
    </source>
</evidence>
<dbReference type="RefSeq" id="XP_020430275.1">
    <property type="nucleotide sequence ID" value="XM_020579600.1"/>
</dbReference>
<dbReference type="OMA" id="FTIMNID"/>
<feature type="domain" description="DUF7034" evidence="3">
    <location>
        <begin position="617"/>
        <end position="733"/>
    </location>
</feature>
<dbReference type="GeneID" id="31364276"/>
<dbReference type="Proteomes" id="UP000001396">
    <property type="component" value="Unassembled WGS sequence"/>
</dbReference>
<gene>
    <name evidence="6" type="ORF">PPL_08799</name>
</gene>
<dbReference type="EMBL" id="ADBJ01000038">
    <property type="protein sequence ID" value="EFA78149.1"/>
    <property type="molecule type" value="Genomic_DNA"/>
</dbReference>
<dbReference type="InterPro" id="IPR054484">
    <property type="entry name" value="ComC_SSD"/>
</dbReference>
<evidence type="ECO:0000259" key="3">
    <source>
        <dbReference type="Pfam" id="PF23033"/>
    </source>
</evidence>
<dbReference type="Pfam" id="PF23034">
    <property type="entry name" value="DUF7035"/>
    <property type="match status" value="1"/>
</dbReference>
<feature type="domain" description="DUF7035" evidence="4">
    <location>
        <begin position="469"/>
        <end position="596"/>
    </location>
</feature>
<evidence type="ECO:0000259" key="5">
    <source>
        <dbReference type="Pfam" id="PF24893"/>
    </source>
</evidence>
<accession>D3BJR9</accession>
<keyword evidence="1" id="KW-1133">Transmembrane helix</keyword>
<keyword evidence="1" id="KW-0472">Membrane</keyword>
<comment type="caution">
    <text evidence="6">The sequence shown here is derived from an EMBL/GenBank/DDBJ whole genome shotgun (WGS) entry which is preliminary data.</text>
</comment>
<dbReference type="InterPro" id="IPR055462">
    <property type="entry name" value="DUF7034"/>
</dbReference>
<dbReference type="InParanoid" id="D3BJR9"/>
<feature type="domain" description="ComC supersandwich" evidence="2">
    <location>
        <begin position="879"/>
        <end position="1098"/>
    </location>
</feature>